<dbReference type="EMBL" id="CM044701">
    <property type="protein sequence ID" value="KAI5682204.1"/>
    <property type="molecule type" value="Genomic_DNA"/>
</dbReference>
<organism evidence="1 2">
    <name type="scientific">Catharanthus roseus</name>
    <name type="common">Madagascar periwinkle</name>
    <name type="synonym">Vinca rosea</name>
    <dbReference type="NCBI Taxonomy" id="4058"/>
    <lineage>
        <taxon>Eukaryota</taxon>
        <taxon>Viridiplantae</taxon>
        <taxon>Streptophyta</taxon>
        <taxon>Embryophyta</taxon>
        <taxon>Tracheophyta</taxon>
        <taxon>Spermatophyta</taxon>
        <taxon>Magnoliopsida</taxon>
        <taxon>eudicotyledons</taxon>
        <taxon>Gunneridae</taxon>
        <taxon>Pentapetalae</taxon>
        <taxon>asterids</taxon>
        <taxon>lamiids</taxon>
        <taxon>Gentianales</taxon>
        <taxon>Apocynaceae</taxon>
        <taxon>Rauvolfioideae</taxon>
        <taxon>Vinceae</taxon>
        <taxon>Catharanthinae</taxon>
        <taxon>Catharanthus</taxon>
    </lineage>
</organism>
<comment type="caution">
    <text evidence="1">The sequence shown here is derived from an EMBL/GenBank/DDBJ whole genome shotgun (WGS) entry which is preliminary data.</text>
</comment>
<sequence>MAAIEKYLQFQQDSVIPCKIRAKRGCATHPRSNAEGMKRTRISDRMKKLQELFPNMEVVSQHSVASALACSLLDCPFLSVFCTRFLLKTLLVRLLCLFLFSGIQRVFSEPLAVCAYWGSAPFLGGDSFAPFLDYGKEKRPEKRLTKQPVIYESLPSFCDSCPELAGKISGQTTATVWNFWCTCTTFYCRYYETICCCWNHDSGEFTSWKWEGHSPGDESQEFSVVTEQLKSAAVAQITAVEDGVMQVDRVPSGSKNDEKKQEQSENGVVGNNETNLLPEVGQPIVGGRSVDNKVMARQNPTANVRA</sequence>
<gene>
    <name evidence="1" type="ORF">M9H77_03432</name>
</gene>
<keyword evidence="2" id="KW-1185">Reference proteome</keyword>
<accession>A0ACC0CB71</accession>
<reference evidence="2" key="1">
    <citation type="journal article" date="2023" name="Nat. Plants">
        <title>Single-cell RNA sequencing provides a high-resolution roadmap for understanding the multicellular compartmentation of specialized metabolism.</title>
        <authorList>
            <person name="Sun S."/>
            <person name="Shen X."/>
            <person name="Li Y."/>
            <person name="Li Y."/>
            <person name="Wang S."/>
            <person name="Li R."/>
            <person name="Zhang H."/>
            <person name="Shen G."/>
            <person name="Guo B."/>
            <person name="Wei J."/>
            <person name="Xu J."/>
            <person name="St-Pierre B."/>
            <person name="Chen S."/>
            <person name="Sun C."/>
        </authorList>
    </citation>
    <scope>NUCLEOTIDE SEQUENCE [LARGE SCALE GENOMIC DNA]</scope>
</reference>
<proteinExistence type="predicted"/>
<protein>
    <submittedName>
        <fullName evidence="1">Uncharacterized protein</fullName>
    </submittedName>
</protein>
<name>A0ACC0CB71_CATRO</name>
<evidence type="ECO:0000313" key="2">
    <source>
        <dbReference type="Proteomes" id="UP001060085"/>
    </source>
</evidence>
<dbReference type="Proteomes" id="UP001060085">
    <property type="component" value="Linkage Group LG01"/>
</dbReference>
<evidence type="ECO:0000313" key="1">
    <source>
        <dbReference type="EMBL" id="KAI5682204.1"/>
    </source>
</evidence>